<dbReference type="NCBIfam" id="TIGR00296">
    <property type="entry name" value="TIGR00296 family protein"/>
    <property type="match status" value="1"/>
</dbReference>
<feature type="domain" description="AMMECR1" evidence="2">
    <location>
        <begin position="7"/>
        <end position="191"/>
    </location>
</feature>
<evidence type="ECO:0000259" key="2">
    <source>
        <dbReference type="PROSITE" id="PS51112"/>
    </source>
</evidence>
<proteinExistence type="inferred from homology"/>
<reference evidence="3 4" key="1">
    <citation type="submission" date="2021-06" db="EMBL/GenBank/DDBJ databases">
        <title>Complete genome sequence of the secondary alcohol utilizing methanogen Methanospirillum hungatei strain GP1.</title>
        <authorList>
            <person name="Day L.A."/>
            <person name="Costa K.C."/>
        </authorList>
    </citation>
    <scope>NUCLEOTIDE SEQUENCE [LARGE SCALE GENOMIC DNA]</scope>
    <source>
        <strain evidence="3 4">GP1</strain>
    </source>
</reference>
<dbReference type="PROSITE" id="PS51112">
    <property type="entry name" value="AMMECR1"/>
    <property type="match status" value="1"/>
</dbReference>
<dbReference type="PANTHER" id="PTHR13016:SF0">
    <property type="entry name" value="AMME SYNDROME CANDIDATE GENE 1 PROTEIN"/>
    <property type="match status" value="1"/>
</dbReference>
<evidence type="ECO:0000313" key="4">
    <source>
        <dbReference type="Proteomes" id="UP000694228"/>
    </source>
</evidence>
<dbReference type="HAMAP" id="MF_00645">
    <property type="entry name" value="AMMECR1"/>
    <property type="match status" value="1"/>
</dbReference>
<dbReference type="AlphaFoldDB" id="A0A8F5ZEL0"/>
<dbReference type="OrthoDB" id="25187at2157"/>
<accession>A0A8F5ZEL0</accession>
<dbReference type="InterPro" id="IPR023473">
    <property type="entry name" value="AMMECR1"/>
</dbReference>
<dbReference type="InterPro" id="IPR023472">
    <property type="entry name" value="Uncharacterised_MJ0810"/>
</dbReference>
<dbReference type="InterPro" id="IPR027623">
    <property type="entry name" value="AmmeMemoSam_A"/>
</dbReference>
<dbReference type="EMBL" id="CP077107">
    <property type="protein sequence ID" value="QXO94887.1"/>
    <property type="molecule type" value="Genomic_DNA"/>
</dbReference>
<dbReference type="Proteomes" id="UP000694228">
    <property type="component" value="Chromosome"/>
</dbReference>
<name>A0A8F5ZEL0_METHU</name>
<sequence>MELLTPAEGEMALSHAHHVLHEHVAREPYTEPDFSPIFSKKRGVFVTLTKKGDLRGCIGFPHAVMPLREAIREAACSAATGDPRFPPVTPRELSDISVEVTVLTEPELLEVFPADRPGAITVGKHGLIVRGYGRSGLLLPQVPVEWGWNVTEFLDHTCMKAGLPRGCWLESGVQIFTFEGQIFSEKEGSHG</sequence>
<dbReference type="Pfam" id="PF01871">
    <property type="entry name" value="AMMECR1"/>
    <property type="match status" value="1"/>
</dbReference>
<evidence type="ECO:0000313" key="3">
    <source>
        <dbReference type="EMBL" id="QXO94887.1"/>
    </source>
</evidence>
<evidence type="ECO:0000256" key="1">
    <source>
        <dbReference type="HAMAP-Rule" id="MF_00645"/>
    </source>
</evidence>
<organism evidence="3 4">
    <name type="scientific">Methanospirillum hungatei</name>
    <dbReference type="NCBI Taxonomy" id="2203"/>
    <lineage>
        <taxon>Archaea</taxon>
        <taxon>Methanobacteriati</taxon>
        <taxon>Methanobacteriota</taxon>
        <taxon>Stenosarchaea group</taxon>
        <taxon>Methanomicrobia</taxon>
        <taxon>Methanomicrobiales</taxon>
        <taxon>Methanospirillaceae</taxon>
        <taxon>Methanospirillum</taxon>
    </lineage>
</organism>
<dbReference type="PANTHER" id="PTHR13016">
    <property type="entry name" value="AMMECR1 HOMOLOG"/>
    <property type="match status" value="1"/>
</dbReference>
<dbReference type="InterPro" id="IPR002733">
    <property type="entry name" value="AMMECR1_domain"/>
</dbReference>
<protein>
    <recommendedName>
        <fullName evidence="1">Protein KSK55_00240</fullName>
    </recommendedName>
</protein>
<gene>
    <name evidence="3" type="ORF">KSK55_00240</name>
</gene>
<dbReference type="NCBIfam" id="TIGR04335">
    <property type="entry name" value="AmmeMemoSam_A"/>
    <property type="match status" value="1"/>
</dbReference>